<feature type="transmembrane region" description="Helical" evidence="1">
    <location>
        <begin position="89"/>
        <end position="108"/>
    </location>
</feature>
<evidence type="ECO:0000256" key="1">
    <source>
        <dbReference type="SAM" id="Phobius"/>
    </source>
</evidence>
<organism evidence="2 3">
    <name type="scientific">Arthrobacter ulcerisalmonis</name>
    <dbReference type="NCBI Taxonomy" id="2483813"/>
    <lineage>
        <taxon>Bacteria</taxon>
        <taxon>Bacillati</taxon>
        <taxon>Actinomycetota</taxon>
        <taxon>Actinomycetes</taxon>
        <taxon>Micrococcales</taxon>
        <taxon>Micrococcaceae</taxon>
        <taxon>Arthrobacter</taxon>
    </lineage>
</organism>
<dbReference type="EMBL" id="UXAU01000024">
    <property type="protein sequence ID" value="VDC26306.1"/>
    <property type="molecule type" value="Genomic_DNA"/>
</dbReference>
<evidence type="ECO:0000313" key="3">
    <source>
        <dbReference type="Proteomes" id="UP000280861"/>
    </source>
</evidence>
<feature type="transmembrane region" description="Helical" evidence="1">
    <location>
        <begin position="63"/>
        <end position="82"/>
    </location>
</feature>
<accession>A0A3P5X7Q2</accession>
<gene>
    <name evidence="2" type="ORF">PSET11_01721</name>
</gene>
<name>A0A3P5X7Q2_9MICC</name>
<dbReference type="Proteomes" id="UP000280861">
    <property type="component" value="Unassembled WGS sequence"/>
</dbReference>
<keyword evidence="1" id="KW-1133">Transmembrane helix</keyword>
<dbReference type="PANTHER" id="PTHR36974">
    <property type="entry name" value="MEMBRANE PROTEIN-RELATED"/>
    <property type="match status" value="1"/>
</dbReference>
<keyword evidence="1" id="KW-0472">Membrane</keyword>
<proteinExistence type="predicted"/>
<protein>
    <recommendedName>
        <fullName evidence="4">DoxX</fullName>
    </recommendedName>
</protein>
<evidence type="ECO:0000313" key="2">
    <source>
        <dbReference type="EMBL" id="VDC26306.1"/>
    </source>
</evidence>
<dbReference type="PANTHER" id="PTHR36974:SF1">
    <property type="entry name" value="DOXX FAMILY MEMBRANE PROTEIN"/>
    <property type="match status" value="1"/>
</dbReference>
<sequence>MTSPRNTLRTAIRQPAGKISLPRLLAAVILGAGLIFAGISHLTFARAEFQAQVPPWFPLDVDFVVVASGVVEIMLGLALIALRARRVAVGLVVAAFFIVIFPGNISQFVTGTDGFGLNTDQARLVRLFFQPVLVIWALWATGAWRAVRNASGRPPR</sequence>
<keyword evidence="1" id="KW-0812">Transmembrane</keyword>
<dbReference type="AlphaFoldDB" id="A0A3P5X7Q2"/>
<dbReference type="OrthoDB" id="9788974at2"/>
<reference evidence="2 3" key="1">
    <citation type="submission" date="2018-11" db="EMBL/GenBank/DDBJ databases">
        <authorList>
            <person name="Criscuolo A."/>
        </authorList>
    </citation>
    <scope>NUCLEOTIDE SEQUENCE [LARGE SCALE GENOMIC DNA]</scope>
    <source>
        <strain evidence="2">AT11b</strain>
    </source>
</reference>
<dbReference type="RefSeq" id="WP_124091665.1">
    <property type="nucleotide sequence ID" value="NZ_CBCRYA010000018.1"/>
</dbReference>
<feature type="transmembrane region" description="Helical" evidence="1">
    <location>
        <begin position="21"/>
        <end position="43"/>
    </location>
</feature>
<keyword evidence="3" id="KW-1185">Reference proteome</keyword>
<feature type="transmembrane region" description="Helical" evidence="1">
    <location>
        <begin position="128"/>
        <end position="147"/>
    </location>
</feature>
<evidence type="ECO:0008006" key="4">
    <source>
        <dbReference type="Google" id="ProtNLM"/>
    </source>
</evidence>